<reference evidence="4" key="1">
    <citation type="submission" date="2022-12" db="EMBL/GenBank/DDBJ databases">
        <authorList>
            <person name="Petersen C."/>
        </authorList>
    </citation>
    <scope>NUCLEOTIDE SEQUENCE</scope>
    <source>
        <strain evidence="4">IBT 21472</strain>
    </source>
</reference>
<dbReference type="Proteomes" id="UP001147746">
    <property type="component" value="Unassembled WGS sequence"/>
</dbReference>
<keyword evidence="5" id="KW-1185">Reference proteome</keyword>
<evidence type="ECO:0000256" key="2">
    <source>
        <dbReference type="ARBA" id="ARBA00023043"/>
    </source>
</evidence>
<evidence type="ECO:0000313" key="4">
    <source>
        <dbReference type="EMBL" id="KAJ5318211.1"/>
    </source>
</evidence>
<dbReference type="SMART" id="SM00248">
    <property type="entry name" value="ANK"/>
    <property type="match status" value="3"/>
</dbReference>
<dbReference type="PROSITE" id="PS50088">
    <property type="entry name" value="ANK_REPEAT"/>
    <property type="match status" value="1"/>
</dbReference>
<dbReference type="PROSITE" id="PS50297">
    <property type="entry name" value="ANK_REP_REGION"/>
    <property type="match status" value="1"/>
</dbReference>
<evidence type="ECO:0000256" key="1">
    <source>
        <dbReference type="ARBA" id="ARBA00022737"/>
    </source>
</evidence>
<feature type="repeat" description="ANK" evidence="3">
    <location>
        <begin position="48"/>
        <end position="80"/>
    </location>
</feature>
<dbReference type="PANTHER" id="PTHR24198:SF194">
    <property type="entry name" value="INVERSIN-A"/>
    <property type="match status" value="1"/>
</dbReference>
<dbReference type="EMBL" id="JAPZBO010000004">
    <property type="protein sequence ID" value="KAJ5318211.1"/>
    <property type="molecule type" value="Genomic_DNA"/>
</dbReference>
<dbReference type="AlphaFoldDB" id="A0A9W9Q003"/>
<dbReference type="SUPFAM" id="SSF48403">
    <property type="entry name" value="Ankyrin repeat"/>
    <property type="match status" value="1"/>
</dbReference>
<dbReference type="Gene3D" id="1.25.40.20">
    <property type="entry name" value="Ankyrin repeat-containing domain"/>
    <property type="match status" value="1"/>
</dbReference>
<protein>
    <submittedName>
        <fullName evidence="4">Uncharacterized protein</fullName>
    </submittedName>
</protein>
<evidence type="ECO:0000256" key="3">
    <source>
        <dbReference type="PROSITE-ProRule" id="PRU00023"/>
    </source>
</evidence>
<gene>
    <name evidence="4" type="ORF">N7476_004631</name>
</gene>
<dbReference type="Pfam" id="PF12796">
    <property type="entry name" value="Ank_2"/>
    <property type="match status" value="1"/>
</dbReference>
<dbReference type="PANTHER" id="PTHR24198">
    <property type="entry name" value="ANKYRIN REPEAT AND PROTEIN KINASE DOMAIN-CONTAINING PROTEIN"/>
    <property type="match status" value="1"/>
</dbReference>
<reference evidence="4" key="2">
    <citation type="journal article" date="2023" name="IMA Fungus">
        <title>Comparative genomic study of the Penicillium genus elucidates a diverse pangenome and 15 lateral gene transfer events.</title>
        <authorList>
            <person name="Petersen C."/>
            <person name="Sorensen T."/>
            <person name="Nielsen M.R."/>
            <person name="Sondergaard T.E."/>
            <person name="Sorensen J.L."/>
            <person name="Fitzpatrick D.A."/>
            <person name="Frisvad J.C."/>
            <person name="Nielsen K.L."/>
        </authorList>
    </citation>
    <scope>NUCLEOTIDE SEQUENCE</scope>
    <source>
        <strain evidence="4">IBT 21472</strain>
    </source>
</reference>
<organism evidence="4 5">
    <name type="scientific">Penicillium atrosanguineum</name>
    <dbReference type="NCBI Taxonomy" id="1132637"/>
    <lineage>
        <taxon>Eukaryota</taxon>
        <taxon>Fungi</taxon>
        <taxon>Dikarya</taxon>
        <taxon>Ascomycota</taxon>
        <taxon>Pezizomycotina</taxon>
        <taxon>Eurotiomycetes</taxon>
        <taxon>Eurotiomycetidae</taxon>
        <taxon>Eurotiales</taxon>
        <taxon>Aspergillaceae</taxon>
        <taxon>Penicillium</taxon>
    </lineage>
</organism>
<evidence type="ECO:0000313" key="5">
    <source>
        <dbReference type="Proteomes" id="UP001147746"/>
    </source>
</evidence>
<proteinExistence type="predicted"/>
<accession>A0A9W9Q003</accession>
<keyword evidence="1" id="KW-0677">Repeat</keyword>
<name>A0A9W9Q003_9EURO</name>
<dbReference type="InterPro" id="IPR002110">
    <property type="entry name" value="Ankyrin_rpt"/>
</dbReference>
<keyword evidence="2 3" id="KW-0040">ANK repeat</keyword>
<sequence length="143" mass="15880">MLLDWGADSGKVDKFGWTPIAWAAAQEQKDITSLLLKNGACVEPEHPSHQQPLLWAVSKQNMSLVRLLLNHGADPMRLDRHGWSPLLEAVQMQDTDMLQLLISESSKVIDARQSNPYGDSALSLALELRSRKIATLLRNIVSA</sequence>
<comment type="caution">
    <text evidence="4">The sequence shown here is derived from an EMBL/GenBank/DDBJ whole genome shotgun (WGS) entry which is preliminary data.</text>
</comment>
<dbReference type="InterPro" id="IPR036770">
    <property type="entry name" value="Ankyrin_rpt-contain_sf"/>
</dbReference>
<dbReference type="Pfam" id="PF00023">
    <property type="entry name" value="Ank"/>
    <property type="match status" value="1"/>
</dbReference>